<dbReference type="EMBL" id="MCGT01000011">
    <property type="protein sequence ID" value="ORX55552.1"/>
    <property type="molecule type" value="Genomic_DNA"/>
</dbReference>
<reference evidence="1 2" key="1">
    <citation type="submission" date="2016-07" db="EMBL/GenBank/DDBJ databases">
        <title>Pervasive Adenine N6-methylation of Active Genes in Fungi.</title>
        <authorList>
            <consortium name="DOE Joint Genome Institute"/>
            <person name="Mondo S.J."/>
            <person name="Dannebaum R.O."/>
            <person name="Kuo R.C."/>
            <person name="Labutti K."/>
            <person name="Haridas S."/>
            <person name="Kuo A."/>
            <person name="Salamov A."/>
            <person name="Ahrendt S.R."/>
            <person name="Lipzen A."/>
            <person name="Sullivan W."/>
            <person name="Andreopoulos W.B."/>
            <person name="Clum A."/>
            <person name="Lindquist E."/>
            <person name="Daum C."/>
            <person name="Ramamoorthy G.K."/>
            <person name="Gryganskyi A."/>
            <person name="Culley D."/>
            <person name="Magnuson J.K."/>
            <person name="James T.Y."/>
            <person name="O'Malley M.A."/>
            <person name="Stajich J.E."/>
            <person name="Spatafora J.W."/>
            <person name="Visel A."/>
            <person name="Grigoriev I.V."/>
        </authorList>
    </citation>
    <scope>NUCLEOTIDE SEQUENCE [LARGE SCALE GENOMIC DNA]</scope>
    <source>
        <strain evidence="1 2">NRRL 3301</strain>
    </source>
</reference>
<dbReference type="STRING" id="101127.A0A1X2GKZ8"/>
<evidence type="ECO:0000313" key="2">
    <source>
        <dbReference type="Proteomes" id="UP000242146"/>
    </source>
</evidence>
<accession>A0A1X2GKZ8</accession>
<name>A0A1X2GKZ8_9FUNG</name>
<comment type="caution">
    <text evidence="1">The sequence shown here is derived from an EMBL/GenBank/DDBJ whole genome shotgun (WGS) entry which is preliminary data.</text>
</comment>
<keyword evidence="2" id="KW-1185">Reference proteome</keyword>
<evidence type="ECO:0000313" key="1">
    <source>
        <dbReference type="EMBL" id="ORX55552.1"/>
    </source>
</evidence>
<dbReference type="OrthoDB" id="2434980at2759"/>
<dbReference type="Proteomes" id="UP000242146">
    <property type="component" value="Unassembled WGS sequence"/>
</dbReference>
<gene>
    <name evidence="1" type="ORF">DM01DRAFT_1285702</name>
</gene>
<protein>
    <submittedName>
        <fullName evidence="1">Uncharacterized protein</fullName>
    </submittedName>
</protein>
<proteinExistence type="predicted"/>
<organism evidence="1 2">
    <name type="scientific">Hesseltinella vesiculosa</name>
    <dbReference type="NCBI Taxonomy" id="101127"/>
    <lineage>
        <taxon>Eukaryota</taxon>
        <taxon>Fungi</taxon>
        <taxon>Fungi incertae sedis</taxon>
        <taxon>Mucoromycota</taxon>
        <taxon>Mucoromycotina</taxon>
        <taxon>Mucoromycetes</taxon>
        <taxon>Mucorales</taxon>
        <taxon>Cunninghamellaceae</taxon>
        <taxon>Hesseltinella</taxon>
    </lineage>
</organism>
<dbReference type="AlphaFoldDB" id="A0A1X2GKZ8"/>
<sequence>MAIPSNPLLLSLKDFSKCNEQLSSSVRNTLLGPFQSDGKRISPQEIKIKAQQYAPLAIRIVNQNIQSLKTFKEWKRSHPGNHSSIKHCLIDTSFYATQALQQMKSFTALKPMDMEKTTSNLICKLVDLGEWARALDELRRFRCQLADLANVPLEQTLTLNLRQGTTTTNKSLNCNDSNISLPVAPKNAKDVSPSKQRRTEVIFAGGRLSTMSSTDEDMLTKYADLFTFPMEARINDKSMVLLILAYQMNAIRAWCDIHDGTLLKYLAVLLDRPGNFIDWCKSLMASDEPMAKKQLDLLQRHLFKLTAKSPSCGKCAEPPKRKKMTKDALLTNVYFTRSNTDDPLQIFALQVLALQAGCYSGAMPTSSTCDRFVRLAVGYEKSSAQGKLKKKKLGD</sequence>